<dbReference type="InterPro" id="IPR015946">
    <property type="entry name" value="KH_dom-like_a/b"/>
</dbReference>
<dbReference type="InterPro" id="IPR005225">
    <property type="entry name" value="Small_GTP-bd"/>
</dbReference>
<dbReference type="CDD" id="cd01895">
    <property type="entry name" value="EngA2"/>
    <property type="match status" value="1"/>
</dbReference>
<dbReference type="PRINTS" id="PR00326">
    <property type="entry name" value="GTP1OBG"/>
</dbReference>
<name>A0A1L8QX67_9ENTE</name>
<keyword evidence="15" id="KW-1185">Reference proteome</keyword>
<dbReference type="Proteomes" id="UP000182149">
    <property type="component" value="Unassembled WGS sequence"/>
</dbReference>
<dbReference type="Gene3D" id="3.30.300.20">
    <property type="match status" value="1"/>
</dbReference>
<keyword evidence="4 11" id="KW-0677">Repeat</keyword>
<dbReference type="PROSITE" id="PS51712">
    <property type="entry name" value="G_ENGA"/>
    <property type="match status" value="2"/>
</dbReference>
<dbReference type="Gene3D" id="3.40.50.300">
    <property type="entry name" value="P-loop containing nucleotide triphosphate hydrolases"/>
    <property type="match status" value="2"/>
</dbReference>
<keyword evidence="5 9" id="KW-0547">Nucleotide-binding</keyword>
<sequence length="436" mass="48999">MANPTIAIVGRPNVGKSTLFNRIAGERISIVEDTPGVTRDRIYATGEWLGKEFSIIDTGGIDLGDEPFMDQIRHQAEIAIEEADVIIFVGSGQEGVTDADELVARILFKSNKPVILAVNKVDNPEMRNEIYEFYSLGLGDPYPVSGSHGLGLGDVLDEAIRHFSTEIEPEEEGVIKFSLIGRPNVGKSSLINGILGEERVIVSEIEGTTRDAVDTHFVGENGQKFTMIDTAGMRKRGKVYESTEKYSVMRAMRAIERSDIVLFVINAEEGIREQDKRIAGYAHEAGRGLIIVVNKWDLVKKDTNSMRDFEQEIRDEFQYLDYAPIIFVSAVTRQRLNKLPELIERVSESQNLRIPSSVLNDVIMDAVAINPTPTDKGRRLKIFYSTQVAVKPPAFVIFVNEEELMHFSYARFLENQIRNAFTFEGTPIRIIARRRK</sequence>
<dbReference type="RefSeq" id="WP_071873595.1">
    <property type="nucleotide sequence ID" value="NZ_JBHSHF010000002.1"/>
</dbReference>
<feature type="binding site" evidence="9">
    <location>
        <begin position="119"/>
        <end position="122"/>
    </location>
    <ligand>
        <name>GTP</name>
        <dbReference type="ChEBI" id="CHEBI:37565"/>
        <label>1</label>
    </ligand>
</feature>
<evidence type="ECO:0000256" key="3">
    <source>
        <dbReference type="ARBA" id="ARBA00022517"/>
    </source>
</evidence>
<dbReference type="GO" id="GO:0043022">
    <property type="term" value="F:ribosome binding"/>
    <property type="evidence" value="ECO:0007669"/>
    <property type="project" value="TreeGrafter"/>
</dbReference>
<feature type="binding site" evidence="9">
    <location>
        <begin position="294"/>
        <end position="297"/>
    </location>
    <ligand>
        <name>GTP</name>
        <dbReference type="ChEBI" id="CHEBI:37565"/>
        <label>2</label>
    </ligand>
</feature>
<dbReference type="HAMAP" id="MF_00195">
    <property type="entry name" value="GTPase_Der"/>
    <property type="match status" value="1"/>
</dbReference>
<evidence type="ECO:0000256" key="1">
    <source>
        <dbReference type="ARBA" id="ARBA00008279"/>
    </source>
</evidence>
<feature type="binding site" evidence="9">
    <location>
        <begin position="57"/>
        <end position="61"/>
    </location>
    <ligand>
        <name>GTP</name>
        <dbReference type="ChEBI" id="CHEBI:37565"/>
        <label>1</label>
    </ligand>
</feature>
<dbReference type="AlphaFoldDB" id="A0A1L8QX67"/>
<dbReference type="PANTHER" id="PTHR43834:SF6">
    <property type="entry name" value="GTPASE DER"/>
    <property type="match status" value="1"/>
</dbReference>
<dbReference type="InterPro" id="IPR032859">
    <property type="entry name" value="KH_dom-like"/>
</dbReference>
<dbReference type="OrthoDB" id="9805918at2"/>
<reference evidence="14 15" key="1">
    <citation type="submission" date="2014-12" db="EMBL/GenBank/DDBJ databases">
        <title>Draft genome sequences of 29 type strains of Enterococci.</title>
        <authorList>
            <person name="Zhong Z."/>
            <person name="Sun Z."/>
            <person name="Liu W."/>
            <person name="Zhang W."/>
            <person name="Zhang H."/>
        </authorList>
    </citation>
    <scope>NUCLEOTIDE SEQUENCE [LARGE SCALE GENOMIC DNA]</scope>
    <source>
        <strain evidence="14 15">DSM 17690</strain>
    </source>
</reference>
<comment type="similarity">
    <text evidence="1 9 10 11">Belongs to the TRAFAC class TrmE-Era-EngA-EngB-Septin-like GTPase superfamily. EngA (Der) GTPase family.</text>
</comment>
<keyword evidence="13" id="KW-0378">Hydrolase</keyword>
<dbReference type="CDD" id="cd01894">
    <property type="entry name" value="EngA1"/>
    <property type="match status" value="1"/>
</dbReference>
<feature type="domain" description="EngA-type G" evidence="12">
    <location>
        <begin position="4"/>
        <end position="167"/>
    </location>
</feature>
<reference evidence="13" key="2">
    <citation type="journal article" date="2021" name="PeerJ">
        <title>Extensive microbial diversity within the chicken gut microbiome revealed by metagenomics and culture.</title>
        <authorList>
            <person name="Gilroy R."/>
            <person name="Ravi A."/>
            <person name="Getino M."/>
            <person name="Pursley I."/>
            <person name="Horton D.L."/>
            <person name="Alikhan N.F."/>
            <person name="Baker D."/>
            <person name="Gharbi K."/>
            <person name="Hall N."/>
            <person name="Watson M."/>
            <person name="Adriaenssens E.M."/>
            <person name="Foster-Nyarko E."/>
            <person name="Jarju S."/>
            <person name="Secka A."/>
            <person name="Antonio M."/>
            <person name="Oren A."/>
            <person name="Chaudhuri R.R."/>
            <person name="La Ragione R."/>
            <person name="Hildebrand F."/>
            <person name="Pallen M.J."/>
        </authorList>
    </citation>
    <scope>NUCLEOTIDE SEQUENCE</scope>
    <source>
        <strain evidence="13">150</strain>
    </source>
</reference>
<comment type="subunit">
    <text evidence="9">Associates with the 50S ribosomal subunit.</text>
</comment>
<evidence type="ECO:0000256" key="4">
    <source>
        <dbReference type="ARBA" id="ARBA00022737"/>
    </source>
</evidence>
<feature type="binding site" evidence="9">
    <location>
        <begin position="181"/>
        <end position="188"/>
    </location>
    <ligand>
        <name>GTP</name>
        <dbReference type="ChEBI" id="CHEBI:37565"/>
        <label>2</label>
    </ligand>
</feature>
<dbReference type="NCBIfam" id="TIGR00231">
    <property type="entry name" value="small_GTP"/>
    <property type="match status" value="2"/>
</dbReference>
<dbReference type="SUPFAM" id="SSF52540">
    <property type="entry name" value="P-loop containing nucleoside triphosphate hydrolases"/>
    <property type="match status" value="2"/>
</dbReference>
<evidence type="ECO:0000313" key="14">
    <source>
        <dbReference type="EMBL" id="OJG12097.1"/>
    </source>
</evidence>
<evidence type="ECO:0000256" key="2">
    <source>
        <dbReference type="ARBA" id="ARBA00020953"/>
    </source>
</evidence>
<evidence type="ECO:0000256" key="11">
    <source>
        <dbReference type="RuleBase" id="RU004481"/>
    </source>
</evidence>
<dbReference type="Pfam" id="PF14714">
    <property type="entry name" value="KH_dom-like"/>
    <property type="match status" value="1"/>
</dbReference>
<dbReference type="PANTHER" id="PTHR43834">
    <property type="entry name" value="GTPASE DER"/>
    <property type="match status" value="1"/>
</dbReference>
<dbReference type="InterPro" id="IPR006073">
    <property type="entry name" value="GTP-bd"/>
</dbReference>
<feature type="binding site" evidence="9">
    <location>
        <begin position="229"/>
        <end position="233"/>
    </location>
    <ligand>
        <name>GTP</name>
        <dbReference type="ChEBI" id="CHEBI:37565"/>
        <label>2</label>
    </ligand>
</feature>
<evidence type="ECO:0000313" key="15">
    <source>
        <dbReference type="Proteomes" id="UP000182149"/>
    </source>
</evidence>
<dbReference type="GO" id="GO:0005525">
    <property type="term" value="F:GTP binding"/>
    <property type="evidence" value="ECO:0007669"/>
    <property type="project" value="UniProtKB-UniRule"/>
</dbReference>
<evidence type="ECO:0000313" key="13">
    <source>
        <dbReference type="EMBL" id="MCC9273729.1"/>
    </source>
</evidence>
<evidence type="ECO:0000256" key="10">
    <source>
        <dbReference type="PROSITE-ProRule" id="PRU01049"/>
    </source>
</evidence>
<evidence type="ECO:0000256" key="9">
    <source>
        <dbReference type="HAMAP-Rule" id="MF_00195"/>
    </source>
</evidence>
<evidence type="ECO:0000256" key="8">
    <source>
        <dbReference type="ARBA" id="ARBA00053470"/>
    </source>
</evidence>
<dbReference type="Proteomes" id="UP000813384">
    <property type="component" value="Unassembled WGS sequence"/>
</dbReference>
<feature type="domain" description="EngA-type G" evidence="12">
    <location>
        <begin position="175"/>
        <end position="351"/>
    </location>
</feature>
<dbReference type="FunFam" id="3.40.50.300:FF:000057">
    <property type="entry name" value="GTPase Der"/>
    <property type="match status" value="1"/>
</dbReference>
<keyword evidence="6 9" id="KW-0342">GTP-binding</keyword>
<reference evidence="13" key="3">
    <citation type="submission" date="2021-11" db="EMBL/GenBank/DDBJ databases">
        <authorList>
            <person name="Gilroy R."/>
        </authorList>
    </citation>
    <scope>NUCLEOTIDE SEQUENCE</scope>
    <source>
        <strain evidence="13">150</strain>
    </source>
</reference>
<dbReference type="EMBL" id="JXKD01000001">
    <property type="protein sequence ID" value="OJG12097.1"/>
    <property type="molecule type" value="Genomic_DNA"/>
</dbReference>
<evidence type="ECO:0000256" key="5">
    <source>
        <dbReference type="ARBA" id="ARBA00022741"/>
    </source>
</evidence>
<comment type="caution">
    <text evidence="14">The sequence shown here is derived from an EMBL/GenBank/DDBJ whole genome shotgun (WGS) entry which is preliminary data.</text>
</comment>
<evidence type="ECO:0000256" key="6">
    <source>
        <dbReference type="ARBA" id="ARBA00023134"/>
    </source>
</evidence>
<evidence type="ECO:0000256" key="7">
    <source>
        <dbReference type="ARBA" id="ARBA00032345"/>
    </source>
</evidence>
<dbReference type="FunFam" id="3.40.50.300:FF:000040">
    <property type="entry name" value="GTPase Der"/>
    <property type="match status" value="1"/>
</dbReference>
<dbReference type="InterPro" id="IPR027417">
    <property type="entry name" value="P-loop_NTPase"/>
</dbReference>
<organism evidence="14 15">
    <name type="scientific">Enterococcus aquimarinus</name>
    <dbReference type="NCBI Taxonomy" id="328396"/>
    <lineage>
        <taxon>Bacteria</taxon>
        <taxon>Bacillati</taxon>
        <taxon>Bacillota</taxon>
        <taxon>Bacilli</taxon>
        <taxon>Lactobacillales</taxon>
        <taxon>Enterococcaceae</taxon>
        <taxon>Enterococcus</taxon>
    </lineage>
</organism>
<dbReference type="FunFam" id="3.30.300.20:FF:000004">
    <property type="entry name" value="GTPase Der"/>
    <property type="match status" value="1"/>
</dbReference>
<dbReference type="InterPro" id="IPR016484">
    <property type="entry name" value="GTPase_Der"/>
</dbReference>
<comment type="function">
    <text evidence="8 9 11">GTPase that plays an essential role in the late steps of ribosome biogenesis.</text>
</comment>
<dbReference type="EMBL" id="JAJJVO010000082">
    <property type="protein sequence ID" value="MCC9273729.1"/>
    <property type="molecule type" value="Genomic_DNA"/>
</dbReference>
<protein>
    <recommendedName>
        <fullName evidence="2 9">GTPase Der</fullName>
    </recommendedName>
    <alternativeName>
        <fullName evidence="7 9">GTP-binding protein EngA</fullName>
    </alternativeName>
</protein>
<keyword evidence="3 9" id="KW-0690">Ribosome biogenesis</keyword>
<evidence type="ECO:0000259" key="12">
    <source>
        <dbReference type="PROSITE" id="PS51712"/>
    </source>
</evidence>
<dbReference type="InterPro" id="IPR031166">
    <property type="entry name" value="G_ENGA"/>
</dbReference>
<dbReference type="NCBIfam" id="TIGR03594">
    <property type="entry name" value="GTPase_EngA"/>
    <property type="match status" value="1"/>
</dbReference>
<dbReference type="GO" id="GO:0016787">
    <property type="term" value="F:hydrolase activity"/>
    <property type="evidence" value="ECO:0007669"/>
    <property type="project" value="UniProtKB-KW"/>
</dbReference>
<dbReference type="GO" id="GO:0042254">
    <property type="term" value="P:ribosome biogenesis"/>
    <property type="evidence" value="ECO:0007669"/>
    <property type="project" value="UniProtKB-KW"/>
</dbReference>
<feature type="binding site" evidence="9">
    <location>
        <begin position="10"/>
        <end position="17"/>
    </location>
    <ligand>
        <name>GTP</name>
        <dbReference type="ChEBI" id="CHEBI:37565"/>
        <label>1</label>
    </ligand>
</feature>
<accession>A0A1L8QX67</accession>
<proteinExistence type="inferred from homology"/>
<dbReference type="Pfam" id="PF01926">
    <property type="entry name" value="MMR_HSR1"/>
    <property type="match status" value="2"/>
</dbReference>
<dbReference type="STRING" id="328396.RU93_GL000027"/>
<dbReference type="PIRSF" id="PIRSF006485">
    <property type="entry name" value="GTP-binding_EngA"/>
    <property type="match status" value="1"/>
</dbReference>
<gene>
    <name evidence="9 13" type="primary">der</name>
    <name evidence="13" type="ORF">K8V42_05500</name>
    <name evidence="14" type="ORF">RU93_GL000027</name>
</gene>